<keyword evidence="4" id="KW-1185">Reference proteome</keyword>
<sequence length="406" mass="45685">MNKTVKWGLLAAVVVAIIAAVIAVVLVFVLKKKDEGPSERVMYFAMHLGDDGALYRNRYEEYKKGTCNLKMNVDNTRSSIKAMKDLTQKYSFILFTDKIERTPPMSSDEAIQKLGSIEPKTHESPFNQEAVLKEFAGQSGNNLLVYYIPCSFDYGSEKVKQFVGEMKKAGLEKKILIVSNTRTEGEIRQLYEHNNVVGSDTENVAEKIIDFGHGESEKTTLEPKTSPKPGTTKTTPQKPSQEPTTPTKPTKPPGPSPNPNGLHCLFVGDLYNFGARKENYDKEATLFGDIGYDFFEESSISRIGLWAYGHTNYSKKPDLNNMNSNYEDFFNDLKNMEFQYTKDPMNTETAIRVINSLQDDGSIVNCLVFFSAQQDTQSLPKLDPQNKKFKRIVAVGYNSEFACIIQ</sequence>
<feature type="compositionally biased region" description="Pro residues" evidence="1">
    <location>
        <begin position="249"/>
        <end position="258"/>
    </location>
</feature>
<feature type="compositionally biased region" description="Basic and acidic residues" evidence="1">
    <location>
        <begin position="211"/>
        <end position="221"/>
    </location>
</feature>
<protein>
    <submittedName>
        <fullName evidence="3">Uncharacterized protein</fullName>
    </submittedName>
</protein>
<keyword evidence="2" id="KW-1133">Transmembrane helix</keyword>
<organism evidence="3 4">
    <name type="scientific">Ancylostoma caninum</name>
    <name type="common">Dog hookworm</name>
    <dbReference type="NCBI Taxonomy" id="29170"/>
    <lineage>
        <taxon>Eukaryota</taxon>
        <taxon>Metazoa</taxon>
        <taxon>Ecdysozoa</taxon>
        <taxon>Nematoda</taxon>
        <taxon>Chromadorea</taxon>
        <taxon>Rhabditida</taxon>
        <taxon>Rhabditina</taxon>
        <taxon>Rhabditomorpha</taxon>
        <taxon>Strongyloidea</taxon>
        <taxon>Ancylostomatidae</taxon>
        <taxon>Ancylostomatinae</taxon>
        <taxon>Ancylostoma</taxon>
    </lineage>
</organism>
<evidence type="ECO:0000256" key="1">
    <source>
        <dbReference type="SAM" id="MobiDB-lite"/>
    </source>
</evidence>
<dbReference type="Proteomes" id="UP000252519">
    <property type="component" value="Unassembled WGS sequence"/>
</dbReference>
<gene>
    <name evidence="3" type="ORF">ANCCAN_01929</name>
</gene>
<reference evidence="3 4" key="1">
    <citation type="submission" date="2014-10" db="EMBL/GenBank/DDBJ databases">
        <title>Draft genome of the hookworm Ancylostoma caninum.</title>
        <authorList>
            <person name="Mitreva M."/>
        </authorList>
    </citation>
    <scope>NUCLEOTIDE SEQUENCE [LARGE SCALE GENOMIC DNA]</scope>
    <source>
        <strain evidence="3 4">Baltimore</strain>
    </source>
</reference>
<dbReference type="AlphaFoldDB" id="A0A368H5G1"/>
<feature type="region of interest" description="Disordered" evidence="1">
    <location>
        <begin position="211"/>
        <end position="261"/>
    </location>
</feature>
<dbReference type="OrthoDB" id="5871835at2759"/>
<keyword evidence="2" id="KW-0812">Transmembrane</keyword>
<evidence type="ECO:0000256" key="2">
    <source>
        <dbReference type="SAM" id="Phobius"/>
    </source>
</evidence>
<name>A0A368H5G1_ANCCA</name>
<comment type="caution">
    <text evidence="3">The sequence shown here is derived from an EMBL/GenBank/DDBJ whole genome shotgun (WGS) entry which is preliminary data.</text>
</comment>
<evidence type="ECO:0000313" key="3">
    <source>
        <dbReference type="EMBL" id="RCN51841.1"/>
    </source>
</evidence>
<accession>A0A368H5G1</accession>
<dbReference type="EMBL" id="JOJR01000010">
    <property type="protein sequence ID" value="RCN51841.1"/>
    <property type="molecule type" value="Genomic_DNA"/>
</dbReference>
<feature type="transmembrane region" description="Helical" evidence="2">
    <location>
        <begin position="7"/>
        <end position="30"/>
    </location>
</feature>
<keyword evidence="2" id="KW-0472">Membrane</keyword>
<feature type="compositionally biased region" description="Low complexity" evidence="1">
    <location>
        <begin position="222"/>
        <end position="248"/>
    </location>
</feature>
<proteinExistence type="predicted"/>
<evidence type="ECO:0000313" key="4">
    <source>
        <dbReference type="Proteomes" id="UP000252519"/>
    </source>
</evidence>